<dbReference type="STRING" id="720554.Clocl_3474"/>
<protein>
    <submittedName>
        <fullName evidence="1">Uncharacterized protein</fullName>
    </submittedName>
</protein>
<dbReference type="EMBL" id="CP003065">
    <property type="protein sequence ID" value="AEV69959.1"/>
    <property type="molecule type" value="Genomic_DNA"/>
</dbReference>
<gene>
    <name evidence="1" type="ordered locus">Clocl_3474</name>
</gene>
<dbReference type="HOGENOM" id="CLU_1683561_0_0_9"/>
<dbReference type="OrthoDB" id="981992at2"/>
<name>G8LY27_ACECE</name>
<dbReference type="RefSeq" id="WP_014256488.1">
    <property type="nucleotide sequence ID" value="NC_016627.1"/>
</dbReference>
<accession>G8LY27</accession>
<dbReference type="Proteomes" id="UP000005435">
    <property type="component" value="Chromosome"/>
</dbReference>
<keyword evidence="2" id="KW-1185">Reference proteome</keyword>
<proteinExistence type="predicted"/>
<dbReference type="KEGG" id="ccl:Clocl_3474"/>
<evidence type="ECO:0000313" key="1">
    <source>
        <dbReference type="EMBL" id="AEV69959.1"/>
    </source>
</evidence>
<dbReference type="AlphaFoldDB" id="G8LY27"/>
<sequence length="153" mass="18356">MSMLCKCGYVMSDKIVPNKVIYWTYTKENWIQRSKFAKGEFSFVDSQAVWNCENCGRLHFRRNKVKYTYSIEYTELNNINCSCSEKFTKGEVEEYYSVNDFELDEIDDKIRKDESYEFPRKVGFCPKCKRIFVQKDEVLKIYCLEELIDLEVK</sequence>
<evidence type="ECO:0000313" key="2">
    <source>
        <dbReference type="Proteomes" id="UP000005435"/>
    </source>
</evidence>
<reference evidence="2" key="1">
    <citation type="submission" date="2011-12" db="EMBL/GenBank/DDBJ databases">
        <title>Complete sequence of Clostridium clariflavum DSM 19732.</title>
        <authorList>
            <consortium name="US DOE Joint Genome Institute"/>
            <person name="Lucas S."/>
            <person name="Han J."/>
            <person name="Lapidus A."/>
            <person name="Cheng J.-F."/>
            <person name="Goodwin L."/>
            <person name="Pitluck S."/>
            <person name="Peters L."/>
            <person name="Teshima H."/>
            <person name="Detter J.C."/>
            <person name="Han C."/>
            <person name="Tapia R."/>
            <person name="Land M."/>
            <person name="Hauser L."/>
            <person name="Kyrpides N."/>
            <person name="Ivanova N."/>
            <person name="Pagani I."/>
            <person name="Kitzmiller T."/>
            <person name="Lynd L."/>
            <person name="Izquierdo J."/>
            <person name="Woyke T."/>
        </authorList>
    </citation>
    <scope>NUCLEOTIDE SEQUENCE [LARGE SCALE GENOMIC DNA]</scope>
    <source>
        <strain evidence="2">DSM 19732 / NBRC 101661 / EBR45</strain>
    </source>
</reference>
<reference evidence="1 2" key="2">
    <citation type="journal article" date="2012" name="Stand. Genomic Sci.">
        <title>Complete Genome Sequence of Clostridium clariflavum DSM 19732.</title>
        <authorList>
            <person name="Izquierdo J.A."/>
            <person name="Goodwin L."/>
            <person name="Davenport K.W."/>
            <person name="Teshima H."/>
            <person name="Bruce D."/>
            <person name="Detter C."/>
            <person name="Tapia R."/>
            <person name="Han S."/>
            <person name="Land M."/>
            <person name="Hauser L."/>
            <person name="Jeffries C.D."/>
            <person name="Han J."/>
            <person name="Pitluck S."/>
            <person name="Nolan M."/>
            <person name="Chen A."/>
            <person name="Huntemann M."/>
            <person name="Mavromatis K."/>
            <person name="Mikhailova N."/>
            <person name="Liolios K."/>
            <person name="Woyke T."/>
            <person name="Lynd L.R."/>
        </authorList>
    </citation>
    <scope>NUCLEOTIDE SEQUENCE [LARGE SCALE GENOMIC DNA]</scope>
    <source>
        <strain evidence="2">DSM 19732 / NBRC 101661 / EBR45</strain>
    </source>
</reference>
<organism evidence="1 2">
    <name type="scientific">Acetivibrio clariflavus (strain DSM 19732 / NBRC 101661 / EBR45)</name>
    <name type="common">Clostridium clariflavum</name>
    <dbReference type="NCBI Taxonomy" id="720554"/>
    <lineage>
        <taxon>Bacteria</taxon>
        <taxon>Bacillati</taxon>
        <taxon>Bacillota</taxon>
        <taxon>Clostridia</taxon>
        <taxon>Eubacteriales</taxon>
        <taxon>Oscillospiraceae</taxon>
        <taxon>Acetivibrio</taxon>
    </lineage>
</organism>